<name>A0A1I8F5Q8_9PLAT</name>
<keyword evidence="1" id="KW-1185">Reference proteome</keyword>
<dbReference type="AlphaFoldDB" id="A0A1I8F5Q8"/>
<proteinExistence type="predicted"/>
<protein>
    <submittedName>
        <fullName evidence="2">Integron gene cassette protein</fullName>
    </submittedName>
</protein>
<dbReference type="Proteomes" id="UP000095280">
    <property type="component" value="Unplaced"/>
</dbReference>
<sequence>LLSARYNRSLAIAESLETGQILYFSCCGGWPVWCAFNHAVMPDGPAVQPHRCRLRDPRAPLLSHRTPIVKNRCSEAPPCCTPRASFGLILALNSGLPSRDAGPQRCTCLAAIAHLLMFDHRLQRQVQPDPRAAGRHRTLRPVPAAVRVLASAACKTL</sequence>
<organism evidence="1 2">
    <name type="scientific">Macrostomum lignano</name>
    <dbReference type="NCBI Taxonomy" id="282301"/>
    <lineage>
        <taxon>Eukaryota</taxon>
        <taxon>Metazoa</taxon>
        <taxon>Spiralia</taxon>
        <taxon>Lophotrochozoa</taxon>
        <taxon>Platyhelminthes</taxon>
        <taxon>Rhabditophora</taxon>
        <taxon>Macrostomorpha</taxon>
        <taxon>Macrostomida</taxon>
        <taxon>Macrostomidae</taxon>
        <taxon>Macrostomum</taxon>
    </lineage>
</organism>
<accession>A0A1I8F5Q8</accession>
<evidence type="ECO:0000313" key="2">
    <source>
        <dbReference type="WBParaSite" id="maker-unitig_21497-snap-gene-0.3-mRNA-1"/>
    </source>
</evidence>
<reference evidence="2" key="1">
    <citation type="submission" date="2016-11" db="UniProtKB">
        <authorList>
            <consortium name="WormBaseParasite"/>
        </authorList>
    </citation>
    <scope>IDENTIFICATION</scope>
</reference>
<evidence type="ECO:0000313" key="1">
    <source>
        <dbReference type="Proteomes" id="UP000095280"/>
    </source>
</evidence>
<dbReference type="WBParaSite" id="maker-unitig_21497-snap-gene-0.3-mRNA-1">
    <property type="protein sequence ID" value="maker-unitig_21497-snap-gene-0.3-mRNA-1"/>
    <property type="gene ID" value="maker-unitig_21497-snap-gene-0.3"/>
</dbReference>